<dbReference type="GO" id="GO:0005886">
    <property type="term" value="C:plasma membrane"/>
    <property type="evidence" value="ECO:0007669"/>
    <property type="project" value="UniProtKB-SubCell"/>
</dbReference>
<dbReference type="InterPro" id="IPR013130">
    <property type="entry name" value="Fe3_Rdtase_TM_dom"/>
</dbReference>
<dbReference type="InterPro" id="IPR022837">
    <property type="entry name" value="MsrQ-like"/>
</dbReference>
<dbReference type="PANTHER" id="PTHR36964">
    <property type="entry name" value="PROTEIN-METHIONINE-SULFOXIDE REDUCTASE HEME-BINDING SUBUNIT MSRQ"/>
    <property type="match status" value="1"/>
</dbReference>
<comment type="similarity">
    <text evidence="8">Belongs to the MsrQ family.</text>
</comment>
<evidence type="ECO:0000313" key="11">
    <source>
        <dbReference type="EMBL" id="CAA0124161.1"/>
    </source>
</evidence>
<evidence type="ECO:0000256" key="3">
    <source>
        <dbReference type="ARBA" id="ARBA00022617"/>
    </source>
</evidence>
<dbReference type="GO" id="GO:0010181">
    <property type="term" value="F:FMN binding"/>
    <property type="evidence" value="ECO:0007669"/>
    <property type="project" value="UniProtKB-UniRule"/>
</dbReference>
<dbReference type="GO" id="GO:0009055">
    <property type="term" value="F:electron transfer activity"/>
    <property type="evidence" value="ECO:0007669"/>
    <property type="project" value="UniProtKB-UniRule"/>
</dbReference>
<keyword evidence="8" id="KW-0288">FMN</keyword>
<dbReference type="AlphaFoldDB" id="A0A5S9QYN4"/>
<evidence type="ECO:0000256" key="6">
    <source>
        <dbReference type="ARBA" id="ARBA00023004"/>
    </source>
</evidence>
<keyword evidence="8" id="KW-0479">Metal-binding</keyword>
<comment type="caution">
    <text evidence="8">Lacks conserved residue(s) required for the propagation of feature annotation.</text>
</comment>
<dbReference type="Pfam" id="PF01794">
    <property type="entry name" value="Ferric_reduct"/>
    <property type="match status" value="1"/>
</dbReference>
<dbReference type="GO" id="GO:0046872">
    <property type="term" value="F:metal ion binding"/>
    <property type="evidence" value="ECO:0007669"/>
    <property type="project" value="UniProtKB-KW"/>
</dbReference>
<dbReference type="EMBL" id="CACSIO010000060">
    <property type="protein sequence ID" value="CAA0124161.1"/>
    <property type="molecule type" value="Genomic_DNA"/>
</dbReference>
<evidence type="ECO:0000256" key="9">
    <source>
        <dbReference type="SAM" id="SignalP"/>
    </source>
</evidence>
<evidence type="ECO:0000256" key="8">
    <source>
        <dbReference type="HAMAP-Rule" id="MF_01207"/>
    </source>
</evidence>
<evidence type="ECO:0000313" key="12">
    <source>
        <dbReference type="Proteomes" id="UP000441399"/>
    </source>
</evidence>
<feature type="chain" id="PRO_5025057716" description="Protein-methionine-sulfoxide reductase heme-binding subunit MsrQ" evidence="9">
    <location>
        <begin position="26"/>
        <end position="200"/>
    </location>
</feature>
<feature type="transmembrane region" description="Helical" evidence="8">
    <location>
        <begin position="109"/>
        <end position="130"/>
    </location>
</feature>
<keyword evidence="8" id="KW-0249">Electron transport</keyword>
<feature type="transmembrane region" description="Helical" evidence="8">
    <location>
        <begin position="75"/>
        <end position="97"/>
    </location>
</feature>
<keyword evidence="3 8" id="KW-0349">Heme</keyword>
<comment type="subunit">
    <text evidence="8">Heterodimer of a catalytic subunit (MsrP) and a heme-binding subunit (MsrQ).</text>
</comment>
<keyword evidence="8" id="KW-1003">Cell membrane</keyword>
<keyword evidence="5 8" id="KW-1133">Transmembrane helix</keyword>
<dbReference type="HAMAP" id="MF_01207">
    <property type="entry name" value="MsrQ"/>
    <property type="match status" value="1"/>
</dbReference>
<evidence type="ECO:0000256" key="1">
    <source>
        <dbReference type="ARBA" id="ARBA00004141"/>
    </source>
</evidence>
<dbReference type="GO" id="GO:0030091">
    <property type="term" value="P:protein repair"/>
    <property type="evidence" value="ECO:0007669"/>
    <property type="project" value="UniProtKB-UniRule"/>
</dbReference>
<evidence type="ECO:0000256" key="5">
    <source>
        <dbReference type="ARBA" id="ARBA00022989"/>
    </source>
</evidence>
<evidence type="ECO:0000256" key="7">
    <source>
        <dbReference type="ARBA" id="ARBA00023136"/>
    </source>
</evidence>
<feature type="domain" description="Ferric oxidoreductase" evidence="10">
    <location>
        <begin position="44"/>
        <end position="153"/>
    </location>
</feature>
<sequence length="200" mass="23060">MLWLKLFVFLASLAPAIVFSGLAVAGAYSPDPGQALIIRFAHTATIFLLITLSLKPIATLKGLRPVIRFSRMAGLFCFFYALLHFLAYLAFKTGFMWSLFEMDLAKRPYVYVGMAAFVILALMAVTSTKWWQRRLKRNWKMLHRLVYLALILIIVHILWVARSDVWWTVIYGTIGTLLLAWRARLHWLKRRSIAAENRPS</sequence>
<evidence type="ECO:0000259" key="10">
    <source>
        <dbReference type="Pfam" id="PF01794"/>
    </source>
</evidence>
<protein>
    <recommendedName>
        <fullName evidence="8">Protein-methionine-sulfoxide reductase heme-binding subunit MsrQ</fullName>
    </recommendedName>
    <alternativeName>
        <fullName evidence="8">Flavocytochrome MsrQ</fullName>
    </alternativeName>
</protein>
<comment type="cofactor">
    <cofactor evidence="8">
        <name>FMN</name>
        <dbReference type="ChEBI" id="CHEBI:58210"/>
    </cofactor>
    <text evidence="8">Binds 1 FMN per subunit.</text>
</comment>
<dbReference type="PANTHER" id="PTHR36964:SF1">
    <property type="entry name" value="PROTEIN-METHIONINE-SULFOXIDE REDUCTASE HEME-BINDING SUBUNIT MSRQ"/>
    <property type="match status" value="1"/>
</dbReference>
<keyword evidence="9" id="KW-0732">Signal</keyword>
<name>A0A5S9QYN4_9GAMM</name>
<accession>A0A5S9QYN4</accession>
<comment type="function">
    <text evidence="8">Part of the MsrPQ system that repairs oxidized periplasmic proteins containing methionine sulfoxide residues (Met-O), using respiratory chain electrons. Thus protects these proteins from oxidative-stress damage caused by reactive species of oxygen and chlorine generated by the host defense mechanisms. MsrPQ is essential for the maintenance of envelope integrity under bleach stress, rescuing a wide series of structurally unrelated periplasmic proteins from methionine oxidation. MsrQ provides electrons for reduction to the reductase catalytic subunit MsrP, using the quinone pool of the respiratory chain.</text>
</comment>
<keyword evidence="2 8" id="KW-0813">Transport</keyword>
<gene>
    <name evidence="8 11" type="primary">msrQ</name>
    <name evidence="11" type="ORF">OPDIPICF_02988</name>
</gene>
<comment type="cofactor">
    <cofactor evidence="8">
        <name>heme b</name>
        <dbReference type="ChEBI" id="CHEBI:60344"/>
    </cofactor>
    <text evidence="8">Binds 1 heme b (iron(II)-protoporphyrin IX) group per subunit.</text>
</comment>
<comment type="subcellular location">
    <subcellularLocation>
        <location evidence="8">Cell membrane</location>
        <topology evidence="8">Multi-pass membrane protein</topology>
    </subcellularLocation>
    <subcellularLocation>
        <location evidence="1">Membrane</location>
        <topology evidence="1">Multi-pass membrane protein</topology>
    </subcellularLocation>
</comment>
<dbReference type="Proteomes" id="UP000441399">
    <property type="component" value="Unassembled WGS sequence"/>
</dbReference>
<organism evidence="11 12">
    <name type="scientific">BD1-7 clade bacterium</name>
    <dbReference type="NCBI Taxonomy" id="2029982"/>
    <lineage>
        <taxon>Bacteria</taxon>
        <taxon>Pseudomonadati</taxon>
        <taxon>Pseudomonadota</taxon>
        <taxon>Gammaproteobacteria</taxon>
        <taxon>Cellvibrionales</taxon>
        <taxon>Spongiibacteraceae</taxon>
        <taxon>BD1-7 clade</taxon>
    </lineage>
</organism>
<keyword evidence="7 8" id="KW-0472">Membrane</keyword>
<feature type="transmembrane region" description="Helical" evidence="8">
    <location>
        <begin position="35"/>
        <end position="54"/>
    </location>
</feature>
<feature type="signal peptide" evidence="9">
    <location>
        <begin position="1"/>
        <end position="25"/>
    </location>
</feature>
<feature type="transmembrane region" description="Helical" evidence="8">
    <location>
        <begin position="165"/>
        <end position="183"/>
    </location>
</feature>
<keyword evidence="8" id="KW-0285">Flavoprotein</keyword>
<keyword evidence="12" id="KW-1185">Reference proteome</keyword>
<dbReference type="OrthoDB" id="9788328at2"/>
<keyword evidence="4 8" id="KW-0812">Transmembrane</keyword>
<dbReference type="GO" id="GO:0016679">
    <property type="term" value="F:oxidoreductase activity, acting on diphenols and related substances as donors"/>
    <property type="evidence" value="ECO:0007669"/>
    <property type="project" value="TreeGrafter"/>
</dbReference>
<proteinExistence type="inferred from homology"/>
<reference evidence="11 12" key="1">
    <citation type="submission" date="2019-11" db="EMBL/GenBank/DDBJ databases">
        <authorList>
            <person name="Holert J."/>
        </authorList>
    </citation>
    <scope>NUCLEOTIDE SEQUENCE [LARGE SCALE GENOMIC DNA]</scope>
    <source>
        <strain evidence="11">SB11_3</strain>
    </source>
</reference>
<evidence type="ECO:0000256" key="4">
    <source>
        <dbReference type="ARBA" id="ARBA00022692"/>
    </source>
</evidence>
<dbReference type="GO" id="GO:0020037">
    <property type="term" value="F:heme binding"/>
    <property type="evidence" value="ECO:0007669"/>
    <property type="project" value="UniProtKB-UniRule"/>
</dbReference>
<feature type="transmembrane region" description="Helical" evidence="8">
    <location>
        <begin position="142"/>
        <end position="159"/>
    </location>
</feature>
<keyword evidence="6 8" id="KW-0408">Iron</keyword>
<evidence type="ECO:0000256" key="2">
    <source>
        <dbReference type="ARBA" id="ARBA00022448"/>
    </source>
</evidence>